<evidence type="ECO:0000313" key="2">
    <source>
        <dbReference type="Proteomes" id="UP001549112"/>
    </source>
</evidence>
<proteinExistence type="predicted"/>
<protein>
    <submittedName>
        <fullName evidence="1">ABC-type microcin C transport system permease subunit YejE</fullName>
    </submittedName>
</protein>
<reference evidence="1 2" key="1">
    <citation type="submission" date="2024-06" db="EMBL/GenBank/DDBJ databases">
        <title>Genomic Encyclopedia of Type Strains, Phase IV (KMG-IV): sequencing the most valuable type-strain genomes for metagenomic binning, comparative biology and taxonomic classification.</title>
        <authorList>
            <person name="Goeker M."/>
        </authorList>
    </citation>
    <scope>NUCLEOTIDE SEQUENCE [LARGE SCALE GENOMIC DNA]</scope>
    <source>
        <strain evidence="1 2">DSM 23650</strain>
    </source>
</reference>
<keyword evidence="2" id="KW-1185">Reference proteome</keyword>
<organism evidence="1 2">
    <name type="scientific">Bartonella japonica</name>
    <dbReference type="NCBI Taxonomy" id="357761"/>
    <lineage>
        <taxon>Bacteria</taxon>
        <taxon>Pseudomonadati</taxon>
        <taxon>Pseudomonadota</taxon>
        <taxon>Alphaproteobacteria</taxon>
        <taxon>Hyphomicrobiales</taxon>
        <taxon>Bartonellaceae</taxon>
        <taxon>Bartonella</taxon>
    </lineage>
</organism>
<evidence type="ECO:0000313" key="1">
    <source>
        <dbReference type="EMBL" id="MET3560391.1"/>
    </source>
</evidence>
<comment type="caution">
    <text evidence="1">The sequence shown here is derived from an EMBL/GenBank/DDBJ whole genome shotgun (WGS) entry which is preliminary data.</text>
</comment>
<accession>A0ABV2FPG0</accession>
<sequence>MEKEVRLVVIAVTLSLLPFIGKAVRDAFDLRKRLQR</sequence>
<gene>
    <name evidence="1" type="ORF">ABID39_001088</name>
</gene>
<dbReference type="Proteomes" id="UP001549112">
    <property type="component" value="Unassembled WGS sequence"/>
</dbReference>
<name>A0ABV2FPG0_9HYPH</name>
<dbReference type="EMBL" id="JBEPLT010000010">
    <property type="protein sequence ID" value="MET3560391.1"/>
    <property type="molecule type" value="Genomic_DNA"/>
</dbReference>